<dbReference type="STRING" id="1423818.FC88_GL002071"/>
<dbReference type="Pfam" id="PF00491">
    <property type="entry name" value="Arginase"/>
    <property type="match status" value="1"/>
</dbReference>
<dbReference type="Gene3D" id="3.40.800.10">
    <property type="entry name" value="Ureohydrolase domain"/>
    <property type="match status" value="1"/>
</dbReference>
<evidence type="ECO:0000256" key="4">
    <source>
        <dbReference type="PROSITE-ProRule" id="PRU00742"/>
    </source>
</evidence>
<evidence type="ECO:0000313" key="5">
    <source>
        <dbReference type="EMBL" id="QCX24088.1"/>
    </source>
</evidence>
<proteinExistence type="inferred from homology"/>
<sequence length="282" mass="31985">MNKTIRLTVPDWQAGNNPLYYLGSQLLTALVPNNPNQKFFTVPITAPNEDNTNLTRENGVTAQSIVKKNLQETMKILNNEQPDKVITLGGNCLVSQAPFDYLHNKYQGHVGILWIDAHPDISTPKIFPNEHAMVLGNLIHQGDKELEKLVEHPFSPKEIMYVGLQKPTADENKILPDLGINYQTQKKIDFDKIQTWINENNFTKVLIHLDLDALDPKLFHEQYFDQPGVTSYNVSHGALNPNEIMKLLNDLSDKTVGLTIAEYLPWSALQLKEIMQSSKIFD</sequence>
<dbReference type="InterPro" id="IPR006035">
    <property type="entry name" value="Ureohydrolase"/>
</dbReference>
<dbReference type="GO" id="GO:0005829">
    <property type="term" value="C:cytosol"/>
    <property type="evidence" value="ECO:0007669"/>
    <property type="project" value="TreeGrafter"/>
</dbReference>
<dbReference type="SUPFAM" id="SSF52768">
    <property type="entry name" value="Arginase/deacetylase"/>
    <property type="match status" value="1"/>
</dbReference>
<dbReference type="KEGG" id="lft:FG051_02760"/>
<evidence type="ECO:0000313" key="6">
    <source>
        <dbReference type="Proteomes" id="UP000310673"/>
    </source>
</evidence>
<keyword evidence="2" id="KW-0378">Hydrolase</keyword>
<accession>A0A5B7SWL3</accession>
<comment type="similarity">
    <text evidence="4">Belongs to the arginase family.</text>
</comment>
<dbReference type="PANTHER" id="PTHR43782:SF3">
    <property type="entry name" value="ARGINASE"/>
    <property type="match status" value="1"/>
</dbReference>
<keyword evidence="1" id="KW-0479">Metal-binding</keyword>
<evidence type="ECO:0000256" key="3">
    <source>
        <dbReference type="ARBA" id="ARBA00023211"/>
    </source>
</evidence>
<dbReference type="RefSeq" id="WP_057812978.1">
    <property type="nucleotide sequence ID" value="NZ_CP040736.1"/>
</dbReference>
<dbReference type="GO" id="GO:0030145">
    <property type="term" value="F:manganese ion binding"/>
    <property type="evidence" value="ECO:0007669"/>
    <property type="project" value="TreeGrafter"/>
</dbReference>
<dbReference type="EMBL" id="CP040736">
    <property type="protein sequence ID" value="QCX24088.1"/>
    <property type="molecule type" value="Genomic_DNA"/>
</dbReference>
<dbReference type="CDD" id="cd09999">
    <property type="entry name" value="Arginase-like_1"/>
    <property type="match status" value="1"/>
</dbReference>
<reference evidence="5 6" key="1">
    <citation type="submission" date="2019-05" db="EMBL/GenBank/DDBJ databases">
        <title>Genome Sequence of Lactobacillus futsaii Y97, a Potential Probiotic Strain Isolated from the Futsai of Taiwan.</title>
        <authorList>
            <person name="Du X."/>
        </authorList>
    </citation>
    <scope>NUCLEOTIDE SEQUENCE [LARGE SCALE GENOMIC DNA]</scope>
    <source>
        <strain evidence="5 6">Y97</strain>
    </source>
</reference>
<dbReference type="PROSITE" id="PS51409">
    <property type="entry name" value="ARGINASE_2"/>
    <property type="match status" value="1"/>
</dbReference>
<protein>
    <submittedName>
        <fullName evidence="5">Arginase family protein</fullName>
    </submittedName>
</protein>
<name>A0A5B7SWL3_9LACO</name>
<dbReference type="InterPro" id="IPR023696">
    <property type="entry name" value="Ureohydrolase_dom_sf"/>
</dbReference>
<keyword evidence="3" id="KW-0464">Manganese</keyword>
<evidence type="ECO:0000256" key="2">
    <source>
        <dbReference type="ARBA" id="ARBA00022801"/>
    </source>
</evidence>
<dbReference type="AlphaFoldDB" id="A0A5B7SWL3"/>
<evidence type="ECO:0000256" key="1">
    <source>
        <dbReference type="ARBA" id="ARBA00022723"/>
    </source>
</evidence>
<gene>
    <name evidence="5" type="ORF">FG051_02760</name>
</gene>
<dbReference type="PANTHER" id="PTHR43782">
    <property type="entry name" value="ARGINASE"/>
    <property type="match status" value="1"/>
</dbReference>
<organism evidence="5 6">
    <name type="scientific">Companilactobacillus futsaii</name>
    <dbReference type="NCBI Taxonomy" id="938155"/>
    <lineage>
        <taxon>Bacteria</taxon>
        <taxon>Bacillati</taxon>
        <taxon>Bacillota</taxon>
        <taxon>Bacilli</taxon>
        <taxon>Lactobacillales</taxon>
        <taxon>Lactobacillaceae</taxon>
        <taxon>Companilactobacillus</taxon>
    </lineage>
</organism>
<dbReference type="GO" id="GO:0004053">
    <property type="term" value="F:arginase activity"/>
    <property type="evidence" value="ECO:0007669"/>
    <property type="project" value="TreeGrafter"/>
</dbReference>
<dbReference type="Proteomes" id="UP000310673">
    <property type="component" value="Chromosome"/>
</dbReference>